<evidence type="ECO:0000256" key="1">
    <source>
        <dbReference type="ARBA" id="ARBA00006217"/>
    </source>
</evidence>
<dbReference type="PANTHER" id="PTHR11002">
    <property type="entry name" value="CARBONIC ANHYDRASE"/>
    <property type="match status" value="1"/>
</dbReference>
<dbReference type="PANTHER" id="PTHR11002:SF79">
    <property type="entry name" value="CARBONIC ANHYDRASE 2"/>
    <property type="match status" value="1"/>
</dbReference>
<dbReference type="STRING" id="381665.SAMN05216554_0022"/>
<keyword evidence="4 8" id="KW-0456">Lyase</keyword>
<evidence type="ECO:0000256" key="6">
    <source>
        <dbReference type="ARBA" id="ARBA00048348"/>
    </source>
</evidence>
<evidence type="ECO:0000256" key="4">
    <source>
        <dbReference type="ARBA" id="ARBA00023239"/>
    </source>
</evidence>
<proteinExistence type="inferred from homology"/>
<comment type="cofactor">
    <cofactor evidence="7">
        <name>Zn(2+)</name>
        <dbReference type="ChEBI" id="CHEBI:29105"/>
    </cofactor>
    <text evidence="7">Binds 1 zinc ion per subunit.</text>
</comment>
<name>A0A1H3U4C8_9MICO</name>
<evidence type="ECO:0000256" key="8">
    <source>
        <dbReference type="RuleBase" id="RU003956"/>
    </source>
</evidence>
<feature type="binding site" evidence="7">
    <location>
        <position position="69"/>
    </location>
    <ligand>
        <name>Zn(2+)</name>
        <dbReference type="ChEBI" id="CHEBI:29105"/>
    </ligand>
</feature>
<keyword evidence="7" id="KW-0479">Metal-binding</keyword>
<dbReference type="SUPFAM" id="SSF53056">
    <property type="entry name" value="beta-carbonic anhydrase, cab"/>
    <property type="match status" value="1"/>
</dbReference>
<organism evidence="10 11">
    <name type="scientific">Herbiconiux ginsengi</name>
    <dbReference type="NCBI Taxonomy" id="381665"/>
    <lineage>
        <taxon>Bacteria</taxon>
        <taxon>Bacillati</taxon>
        <taxon>Actinomycetota</taxon>
        <taxon>Actinomycetes</taxon>
        <taxon>Micrococcales</taxon>
        <taxon>Microbacteriaceae</taxon>
        <taxon>Herbiconiux</taxon>
    </lineage>
</organism>
<evidence type="ECO:0000313" key="10">
    <source>
        <dbReference type="EMBL" id="SDZ56369.1"/>
    </source>
</evidence>
<dbReference type="RefSeq" id="WP_092558384.1">
    <property type="nucleotide sequence ID" value="NZ_FNPZ01000010.1"/>
</dbReference>
<dbReference type="Pfam" id="PF00484">
    <property type="entry name" value="Pro_CA"/>
    <property type="match status" value="1"/>
</dbReference>
<protein>
    <recommendedName>
        <fullName evidence="2 8">Carbonic anhydrase</fullName>
        <ecNumber evidence="2 8">4.2.1.1</ecNumber>
    </recommendedName>
    <alternativeName>
        <fullName evidence="8">Carbonate dehydratase</fullName>
    </alternativeName>
</protein>
<dbReference type="OrthoDB" id="9797527at2"/>
<gene>
    <name evidence="10" type="ORF">SAMN05216554_0022</name>
</gene>
<dbReference type="InterPro" id="IPR015892">
    <property type="entry name" value="Carbonic_anhydrase_CS"/>
</dbReference>
<dbReference type="GO" id="GO:0015976">
    <property type="term" value="P:carbon utilization"/>
    <property type="evidence" value="ECO:0007669"/>
    <property type="project" value="InterPro"/>
</dbReference>
<keyword evidence="11" id="KW-1185">Reference proteome</keyword>
<dbReference type="GO" id="GO:0008270">
    <property type="term" value="F:zinc ion binding"/>
    <property type="evidence" value="ECO:0007669"/>
    <property type="project" value="UniProtKB-UniRule"/>
</dbReference>
<feature type="region of interest" description="Disordered" evidence="9">
    <location>
        <begin position="1"/>
        <end position="21"/>
    </location>
</feature>
<feature type="binding site" evidence="7">
    <location>
        <position position="123"/>
    </location>
    <ligand>
        <name>Zn(2+)</name>
        <dbReference type="ChEBI" id="CHEBI:29105"/>
    </ligand>
</feature>
<dbReference type="CDD" id="cd03378">
    <property type="entry name" value="beta_CA_cladeC"/>
    <property type="match status" value="1"/>
</dbReference>
<dbReference type="Gene3D" id="3.40.1050.10">
    <property type="entry name" value="Carbonic anhydrase"/>
    <property type="match status" value="1"/>
</dbReference>
<comment type="catalytic activity">
    <reaction evidence="6 8">
        <text>hydrogencarbonate + H(+) = CO2 + H2O</text>
        <dbReference type="Rhea" id="RHEA:10748"/>
        <dbReference type="ChEBI" id="CHEBI:15377"/>
        <dbReference type="ChEBI" id="CHEBI:15378"/>
        <dbReference type="ChEBI" id="CHEBI:16526"/>
        <dbReference type="ChEBI" id="CHEBI:17544"/>
        <dbReference type="EC" id="4.2.1.1"/>
    </reaction>
</comment>
<feature type="binding site" evidence="7">
    <location>
        <position position="67"/>
    </location>
    <ligand>
        <name>Zn(2+)</name>
        <dbReference type="ChEBI" id="CHEBI:29105"/>
    </ligand>
</feature>
<accession>A0A1H3U4C8</accession>
<comment type="similarity">
    <text evidence="1 8">Belongs to the beta-class carbonic anhydrase family.</text>
</comment>
<dbReference type="GO" id="GO:0004089">
    <property type="term" value="F:carbonate dehydratase activity"/>
    <property type="evidence" value="ECO:0007669"/>
    <property type="project" value="UniProtKB-UniRule"/>
</dbReference>
<comment type="function">
    <text evidence="5">Catalyzes the reversible hydration of carbon dioxide to form bicarbonate.</text>
</comment>
<dbReference type="EC" id="4.2.1.1" evidence="2 8"/>
<reference evidence="10 11" key="1">
    <citation type="submission" date="2016-10" db="EMBL/GenBank/DDBJ databases">
        <authorList>
            <person name="de Groot N.N."/>
        </authorList>
    </citation>
    <scope>NUCLEOTIDE SEQUENCE [LARGE SCALE GENOMIC DNA]</scope>
    <source>
        <strain evidence="10 11">CGMCC 4.3491</strain>
    </source>
</reference>
<comment type="function">
    <text evidence="8">Reversible hydration of carbon dioxide.</text>
</comment>
<sequence length="236" mass="24549">MHTDTSLPIASAPSLDTSPSGPAGVWSALVAGNERFVSDTPEHPHQDAQRRAELATSQRPLAAVFGCSDSRLAAEIIFDLGLGDLFVVRNAGHVIADTSIGSVEYAVEVLGVRLILILGHDACGAVGAAIAAETPGAPRHSPAIEVLIQSIAPAVHRVKITNQADGVSRERDASEVGREHLRNTAHELLRRSPLIADAVAEGRTGIVAANYRLADGHVIPDLILGLGLGLGPEGMS</sequence>
<dbReference type="PROSITE" id="PS00705">
    <property type="entry name" value="PROK_CO2_ANHYDRASE_2"/>
    <property type="match status" value="1"/>
</dbReference>
<evidence type="ECO:0000256" key="7">
    <source>
        <dbReference type="PIRSR" id="PIRSR601765-1"/>
    </source>
</evidence>
<keyword evidence="3 7" id="KW-0862">Zinc</keyword>
<dbReference type="EMBL" id="FNPZ01000010">
    <property type="protein sequence ID" value="SDZ56369.1"/>
    <property type="molecule type" value="Genomic_DNA"/>
</dbReference>
<evidence type="ECO:0000256" key="2">
    <source>
        <dbReference type="ARBA" id="ARBA00012925"/>
    </source>
</evidence>
<feature type="compositionally biased region" description="Polar residues" evidence="9">
    <location>
        <begin position="1"/>
        <end position="20"/>
    </location>
</feature>
<feature type="binding site" evidence="7">
    <location>
        <position position="120"/>
    </location>
    <ligand>
        <name>Zn(2+)</name>
        <dbReference type="ChEBI" id="CHEBI:29105"/>
    </ligand>
</feature>
<dbReference type="Proteomes" id="UP000198891">
    <property type="component" value="Unassembled WGS sequence"/>
</dbReference>
<evidence type="ECO:0000256" key="5">
    <source>
        <dbReference type="ARBA" id="ARBA00024993"/>
    </source>
</evidence>
<dbReference type="PROSITE" id="PS00704">
    <property type="entry name" value="PROK_CO2_ANHYDRASE_1"/>
    <property type="match status" value="1"/>
</dbReference>
<dbReference type="AlphaFoldDB" id="A0A1H3U4C8"/>
<dbReference type="InterPro" id="IPR001765">
    <property type="entry name" value="Carbonic_anhydrase"/>
</dbReference>
<dbReference type="SMART" id="SM00947">
    <property type="entry name" value="Pro_CA"/>
    <property type="match status" value="1"/>
</dbReference>
<evidence type="ECO:0000256" key="9">
    <source>
        <dbReference type="SAM" id="MobiDB-lite"/>
    </source>
</evidence>
<evidence type="ECO:0000313" key="11">
    <source>
        <dbReference type="Proteomes" id="UP000198891"/>
    </source>
</evidence>
<dbReference type="InterPro" id="IPR036874">
    <property type="entry name" value="Carbonic_anhydrase_sf"/>
</dbReference>
<evidence type="ECO:0000256" key="3">
    <source>
        <dbReference type="ARBA" id="ARBA00022833"/>
    </source>
</evidence>